<dbReference type="Pfam" id="PF00561">
    <property type="entry name" value="Abhydrolase_1"/>
    <property type="match status" value="1"/>
</dbReference>
<sequence>MDSTMDSGMLDVPGARLYFEVRGAGPVLLTILGGGGDAAMAAPLAGALADRYTVITYDRRGATRSPLTGPPYEQGIEEHADDALRLLSAVGEEPAHVFGTHSGALIALDLLARHPERVRRLVAHEPPAFSLLPDAAHWFALAGEAVALCLEEGVGPAMRKFGEETGVTAPPEPDPNLPAWVKDMLTRMNANMETSLRYEMLPFCRYVPDAAALRTAPLALASGVQTRSMLMHRCTLAVAGYLGLDPVELPGDYVGYLRSPAEYAAELHTLLAAPPGQP</sequence>
<dbReference type="PANTHER" id="PTHR43433">
    <property type="entry name" value="HYDROLASE, ALPHA/BETA FOLD FAMILY PROTEIN"/>
    <property type="match status" value="1"/>
</dbReference>
<dbReference type="GO" id="GO:0016787">
    <property type="term" value="F:hydrolase activity"/>
    <property type="evidence" value="ECO:0007669"/>
    <property type="project" value="UniProtKB-KW"/>
</dbReference>
<keyword evidence="3" id="KW-1185">Reference proteome</keyword>
<keyword evidence="2" id="KW-0378">Hydrolase</keyword>
<proteinExistence type="predicted"/>
<dbReference type="Gene3D" id="3.40.50.1820">
    <property type="entry name" value="alpha/beta hydrolase"/>
    <property type="match status" value="1"/>
</dbReference>
<protein>
    <submittedName>
        <fullName evidence="2">Alpha/beta hydrolase</fullName>
    </submittedName>
</protein>
<comment type="caution">
    <text evidence="2">The sequence shown here is derived from an EMBL/GenBank/DDBJ whole genome shotgun (WGS) entry which is preliminary data.</text>
</comment>
<evidence type="ECO:0000313" key="2">
    <source>
        <dbReference type="EMBL" id="GAA3563455.1"/>
    </source>
</evidence>
<feature type="domain" description="AB hydrolase-1" evidence="1">
    <location>
        <begin position="26"/>
        <end position="138"/>
    </location>
</feature>
<dbReference type="Proteomes" id="UP001500630">
    <property type="component" value="Unassembled WGS sequence"/>
</dbReference>
<evidence type="ECO:0000313" key="3">
    <source>
        <dbReference type="Proteomes" id="UP001500630"/>
    </source>
</evidence>
<dbReference type="InterPro" id="IPR050471">
    <property type="entry name" value="AB_hydrolase"/>
</dbReference>
<organism evidence="2 3">
    <name type="scientific">Nonomuraea rosea</name>
    <dbReference type="NCBI Taxonomy" id="638574"/>
    <lineage>
        <taxon>Bacteria</taxon>
        <taxon>Bacillati</taxon>
        <taxon>Actinomycetota</taxon>
        <taxon>Actinomycetes</taxon>
        <taxon>Streptosporangiales</taxon>
        <taxon>Streptosporangiaceae</taxon>
        <taxon>Nonomuraea</taxon>
    </lineage>
</organism>
<dbReference type="PANTHER" id="PTHR43433:SF5">
    <property type="entry name" value="AB HYDROLASE-1 DOMAIN-CONTAINING PROTEIN"/>
    <property type="match status" value="1"/>
</dbReference>
<dbReference type="InterPro" id="IPR000073">
    <property type="entry name" value="AB_hydrolase_1"/>
</dbReference>
<gene>
    <name evidence="2" type="ORF">GCM10022419_050230</name>
</gene>
<dbReference type="EMBL" id="BAABDQ010000010">
    <property type="protein sequence ID" value="GAA3563455.1"/>
    <property type="molecule type" value="Genomic_DNA"/>
</dbReference>
<accession>A0ABP6XA05</accession>
<reference evidence="3" key="1">
    <citation type="journal article" date="2019" name="Int. J. Syst. Evol. Microbiol.">
        <title>The Global Catalogue of Microorganisms (GCM) 10K type strain sequencing project: providing services to taxonomists for standard genome sequencing and annotation.</title>
        <authorList>
            <consortium name="The Broad Institute Genomics Platform"/>
            <consortium name="The Broad Institute Genome Sequencing Center for Infectious Disease"/>
            <person name="Wu L."/>
            <person name="Ma J."/>
        </authorList>
    </citation>
    <scope>NUCLEOTIDE SEQUENCE [LARGE SCALE GENOMIC DNA]</scope>
    <source>
        <strain evidence="3">JCM 17326</strain>
    </source>
</reference>
<dbReference type="InterPro" id="IPR029058">
    <property type="entry name" value="AB_hydrolase_fold"/>
</dbReference>
<evidence type="ECO:0000259" key="1">
    <source>
        <dbReference type="Pfam" id="PF00561"/>
    </source>
</evidence>
<name>A0ABP6XA05_9ACTN</name>
<dbReference type="SUPFAM" id="SSF53474">
    <property type="entry name" value="alpha/beta-Hydrolases"/>
    <property type="match status" value="1"/>
</dbReference>